<accession>A0A9R1XJG1</accession>
<evidence type="ECO:0000256" key="5">
    <source>
        <dbReference type="ARBA" id="ARBA00023002"/>
    </source>
</evidence>
<keyword evidence="11" id="KW-1185">Reference proteome</keyword>
<dbReference type="GO" id="GO:0004497">
    <property type="term" value="F:monooxygenase activity"/>
    <property type="evidence" value="ECO:0007669"/>
    <property type="project" value="UniProtKB-KW"/>
</dbReference>
<keyword evidence="5" id="KW-0560">Oxidoreductase</keyword>
<dbReference type="InterPro" id="IPR036396">
    <property type="entry name" value="Cyt_P450_sf"/>
</dbReference>
<keyword evidence="3 8" id="KW-0349">Heme</keyword>
<dbReference type="Gene3D" id="1.10.630.10">
    <property type="entry name" value="Cytochrome P450"/>
    <property type="match status" value="1"/>
</dbReference>
<evidence type="ECO:0000313" key="10">
    <source>
        <dbReference type="EMBL" id="KAJ0209942.1"/>
    </source>
</evidence>
<evidence type="ECO:0000256" key="9">
    <source>
        <dbReference type="SAM" id="SignalP"/>
    </source>
</evidence>
<protein>
    <submittedName>
        <fullName evidence="10">Uncharacterized protein</fullName>
    </submittedName>
</protein>
<dbReference type="GO" id="GO:0020037">
    <property type="term" value="F:heme binding"/>
    <property type="evidence" value="ECO:0007669"/>
    <property type="project" value="InterPro"/>
</dbReference>
<dbReference type="GO" id="GO:0005506">
    <property type="term" value="F:iron ion binding"/>
    <property type="evidence" value="ECO:0007669"/>
    <property type="project" value="InterPro"/>
</dbReference>
<dbReference type="GO" id="GO:0044550">
    <property type="term" value="P:secondary metabolite biosynthetic process"/>
    <property type="evidence" value="ECO:0007669"/>
    <property type="project" value="UniProtKB-ARBA"/>
</dbReference>
<evidence type="ECO:0000313" key="11">
    <source>
        <dbReference type="Proteomes" id="UP000235145"/>
    </source>
</evidence>
<evidence type="ECO:0000256" key="2">
    <source>
        <dbReference type="ARBA" id="ARBA00010617"/>
    </source>
</evidence>
<comment type="similarity">
    <text evidence="2">Belongs to the cytochrome P450 family.</text>
</comment>
<evidence type="ECO:0000256" key="1">
    <source>
        <dbReference type="ARBA" id="ARBA00001971"/>
    </source>
</evidence>
<evidence type="ECO:0000256" key="4">
    <source>
        <dbReference type="ARBA" id="ARBA00022723"/>
    </source>
</evidence>
<keyword evidence="7" id="KW-0503">Monooxygenase</keyword>
<dbReference type="OrthoDB" id="2789670at2759"/>
<dbReference type="PANTHER" id="PTHR47944">
    <property type="entry name" value="CYTOCHROME P450 98A9"/>
    <property type="match status" value="1"/>
</dbReference>
<evidence type="ECO:0000256" key="7">
    <source>
        <dbReference type="ARBA" id="ARBA00023033"/>
    </source>
</evidence>
<dbReference type="EMBL" id="NBSK02000004">
    <property type="protein sequence ID" value="KAJ0209942.1"/>
    <property type="molecule type" value="Genomic_DNA"/>
</dbReference>
<dbReference type="InterPro" id="IPR001128">
    <property type="entry name" value="Cyt_P450"/>
</dbReference>
<evidence type="ECO:0000256" key="3">
    <source>
        <dbReference type="ARBA" id="ARBA00022617"/>
    </source>
</evidence>
<comment type="caution">
    <text evidence="10">The sequence shown here is derived from an EMBL/GenBank/DDBJ whole genome shotgun (WGS) entry which is preliminary data.</text>
</comment>
<comment type="cofactor">
    <cofactor evidence="1 8">
        <name>heme</name>
        <dbReference type="ChEBI" id="CHEBI:30413"/>
    </cofactor>
</comment>
<gene>
    <name evidence="10" type="ORF">LSAT_V11C400226860</name>
</gene>
<reference evidence="10 11" key="1">
    <citation type="journal article" date="2017" name="Nat. Commun.">
        <title>Genome assembly with in vitro proximity ligation data and whole-genome triplication in lettuce.</title>
        <authorList>
            <person name="Reyes-Chin-Wo S."/>
            <person name="Wang Z."/>
            <person name="Yang X."/>
            <person name="Kozik A."/>
            <person name="Arikit S."/>
            <person name="Song C."/>
            <person name="Xia L."/>
            <person name="Froenicke L."/>
            <person name="Lavelle D.O."/>
            <person name="Truco M.J."/>
            <person name="Xia R."/>
            <person name="Zhu S."/>
            <person name="Xu C."/>
            <person name="Xu H."/>
            <person name="Xu X."/>
            <person name="Cox K."/>
            <person name="Korf I."/>
            <person name="Meyers B.C."/>
            <person name="Michelmore R.W."/>
        </authorList>
    </citation>
    <scope>NUCLEOTIDE SEQUENCE [LARGE SCALE GENOMIC DNA]</scope>
    <source>
        <strain evidence="11">cv. Salinas</strain>
        <tissue evidence="10">Seedlings</tissue>
    </source>
</reference>
<dbReference type="PANTHER" id="PTHR47944:SF4">
    <property type="entry name" value="OS09G0441700 PROTEIN"/>
    <property type="match status" value="1"/>
</dbReference>
<dbReference type="GO" id="GO:0016705">
    <property type="term" value="F:oxidoreductase activity, acting on paired donors, with incorporation or reduction of molecular oxygen"/>
    <property type="evidence" value="ECO:0007669"/>
    <property type="project" value="InterPro"/>
</dbReference>
<feature type="chain" id="PRO_5040239886" evidence="9">
    <location>
        <begin position="19"/>
        <end position="512"/>
    </location>
</feature>
<sequence length="512" mass="58720">MIIFFLFLMSMCIFWVIRDRGSKLRPPLPPGPKPLPYIGSIITMLRNKPTFRWIHRMMDEMNTKIICIRLGNVHVVAVTDPKIAREFLTDKDGIFSSRPNCMSGFLTSGGYLTTVLVPVSDHWKMMRKILHTEILSPHRHKWLQDKRDREADNLLRYIYNRCYTNIEVTGGIVNVRTVVQQYSTNVIRNIMFGSRYFGKGNTDGGPGVEEIEHVDSLLTVLGYLYAFSVSDYFPRLRWKTDFDGHETIIRKAIRTSRKYQDRLIDERIREWKDGVRTKEDDLLDVFINIKNPPLTADQIKAQIFELILAAFDNPANGIEWAIAEMINRPMIFNKAVQELDSVVGKDRLVQESDIPNLNYIKSCVKEAFRLHPVAPFNLPHVSSGDTVVAGYFIPKGSHVILSRLGLGRNSEVWEDPLTFNPDRHMNDDKEVILTDHSLKMLSFSTGRRGCCGVLLGSTMAIMLLARILHGFTWELPPGELYVDLNENLQDLMKAKPLLALAKPRLSHHLYPI</sequence>
<organism evidence="10 11">
    <name type="scientific">Lactuca sativa</name>
    <name type="common">Garden lettuce</name>
    <dbReference type="NCBI Taxonomy" id="4236"/>
    <lineage>
        <taxon>Eukaryota</taxon>
        <taxon>Viridiplantae</taxon>
        <taxon>Streptophyta</taxon>
        <taxon>Embryophyta</taxon>
        <taxon>Tracheophyta</taxon>
        <taxon>Spermatophyta</taxon>
        <taxon>Magnoliopsida</taxon>
        <taxon>eudicotyledons</taxon>
        <taxon>Gunneridae</taxon>
        <taxon>Pentapetalae</taxon>
        <taxon>asterids</taxon>
        <taxon>campanulids</taxon>
        <taxon>Asterales</taxon>
        <taxon>Asteraceae</taxon>
        <taxon>Cichorioideae</taxon>
        <taxon>Cichorieae</taxon>
        <taxon>Lactucinae</taxon>
        <taxon>Lactuca</taxon>
    </lineage>
</organism>
<dbReference type="InterPro" id="IPR002401">
    <property type="entry name" value="Cyt_P450_E_grp-I"/>
</dbReference>
<dbReference type="SUPFAM" id="SSF48264">
    <property type="entry name" value="Cytochrome P450"/>
    <property type="match status" value="1"/>
</dbReference>
<keyword evidence="9" id="KW-0732">Signal</keyword>
<evidence type="ECO:0000256" key="8">
    <source>
        <dbReference type="PIRSR" id="PIRSR602401-1"/>
    </source>
</evidence>
<feature type="binding site" description="axial binding residue" evidence="8">
    <location>
        <position position="450"/>
    </location>
    <ligand>
        <name>heme</name>
        <dbReference type="ChEBI" id="CHEBI:30413"/>
    </ligand>
    <ligandPart>
        <name>Fe</name>
        <dbReference type="ChEBI" id="CHEBI:18248"/>
    </ligandPart>
</feature>
<feature type="signal peptide" evidence="9">
    <location>
        <begin position="1"/>
        <end position="18"/>
    </location>
</feature>
<dbReference type="AlphaFoldDB" id="A0A9R1XJG1"/>
<dbReference type="PRINTS" id="PR00463">
    <property type="entry name" value="EP450I"/>
</dbReference>
<keyword evidence="4 8" id="KW-0479">Metal-binding</keyword>
<dbReference type="Proteomes" id="UP000235145">
    <property type="component" value="Unassembled WGS sequence"/>
</dbReference>
<keyword evidence="6 8" id="KW-0408">Iron</keyword>
<dbReference type="Pfam" id="PF00067">
    <property type="entry name" value="p450"/>
    <property type="match status" value="1"/>
</dbReference>
<proteinExistence type="inferred from homology"/>
<evidence type="ECO:0000256" key="6">
    <source>
        <dbReference type="ARBA" id="ARBA00023004"/>
    </source>
</evidence>
<name>A0A9R1XJG1_LACSA</name>